<sequence length="183" mass="18982">MILASAVIVLLLNVFIANGQYTMVGLKGQERTLSQENEALRQEAQYLEAPQVIAEKATKLGMVKPGTPAAINLDTGQVTGKATAAVKPEKDSKISGVLATPLTPETEVPTATETKTEPNKPEAVEGSASATAPTQGNPVQTEEAPAPTVKQPLDSGTQGRPSFTPQQLNGGTIPAPTMKTPGL</sequence>
<feature type="compositionally biased region" description="Polar residues" evidence="1">
    <location>
        <begin position="154"/>
        <end position="170"/>
    </location>
</feature>
<keyword evidence="3" id="KW-1185">Reference proteome</keyword>
<evidence type="ECO:0000313" key="3">
    <source>
        <dbReference type="Proteomes" id="UP001296993"/>
    </source>
</evidence>
<dbReference type="RefSeq" id="WP_209997547.1">
    <property type="nucleotide sequence ID" value="NZ_BAAAJY010000002.1"/>
</dbReference>
<organism evidence="2 3">
    <name type="scientific">Paeniglutamicibacter kerguelensis</name>
    <dbReference type="NCBI Taxonomy" id="254788"/>
    <lineage>
        <taxon>Bacteria</taxon>
        <taxon>Bacillati</taxon>
        <taxon>Actinomycetota</taxon>
        <taxon>Actinomycetes</taxon>
        <taxon>Micrococcales</taxon>
        <taxon>Micrococcaceae</taxon>
        <taxon>Paeniglutamicibacter</taxon>
    </lineage>
</organism>
<dbReference type="Proteomes" id="UP001296993">
    <property type="component" value="Unassembled WGS sequence"/>
</dbReference>
<feature type="compositionally biased region" description="Basic and acidic residues" evidence="1">
    <location>
        <begin position="114"/>
        <end position="123"/>
    </location>
</feature>
<feature type="compositionally biased region" description="Polar residues" evidence="1">
    <location>
        <begin position="128"/>
        <end position="140"/>
    </location>
</feature>
<accession>A0ABS4XDV2</accession>
<feature type="compositionally biased region" description="Low complexity" evidence="1">
    <location>
        <begin position="100"/>
        <end position="113"/>
    </location>
</feature>
<reference evidence="2 3" key="1">
    <citation type="submission" date="2021-03" db="EMBL/GenBank/DDBJ databases">
        <title>Sequencing the genomes of 1000 actinobacteria strains.</title>
        <authorList>
            <person name="Klenk H.-P."/>
        </authorList>
    </citation>
    <scope>NUCLEOTIDE SEQUENCE [LARGE SCALE GENOMIC DNA]</scope>
    <source>
        <strain evidence="2 3">DSM 15797</strain>
    </source>
</reference>
<protein>
    <recommendedName>
        <fullName evidence="4">Cell division protein FtsL</fullName>
    </recommendedName>
</protein>
<comment type="caution">
    <text evidence="2">The sequence shown here is derived from an EMBL/GenBank/DDBJ whole genome shotgun (WGS) entry which is preliminary data.</text>
</comment>
<evidence type="ECO:0000256" key="1">
    <source>
        <dbReference type="SAM" id="MobiDB-lite"/>
    </source>
</evidence>
<dbReference type="EMBL" id="JAGIOF010000001">
    <property type="protein sequence ID" value="MBP2386657.1"/>
    <property type="molecule type" value="Genomic_DNA"/>
</dbReference>
<name>A0ABS4XDV2_9MICC</name>
<feature type="region of interest" description="Disordered" evidence="1">
    <location>
        <begin position="82"/>
        <end position="183"/>
    </location>
</feature>
<gene>
    <name evidence="2" type="ORF">JOF47_002168</name>
</gene>
<evidence type="ECO:0008006" key="4">
    <source>
        <dbReference type="Google" id="ProtNLM"/>
    </source>
</evidence>
<proteinExistence type="predicted"/>
<evidence type="ECO:0000313" key="2">
    <source>
        <dbReference type="EMBL" id="MBP2386657.1"/>
    </source>
</evidence>